<sequence length="142" mass="15766">MDEPPMDEPPMDEPPMDELPMDEAPMDEPPMDELPMDELPMDELPMDEAPMDEPLMDEPPMDEPLMDEPLSCCSGPIRRKDRSLVGGGGSLHVSRGLRLTSDGWPGVWGLKCLSSPRLSKRRLSREQRLAALTPSPSDSITL</sequence>
<keyword evidence="3" id="KW-1185">Reference proteome</keyword>
<dbReference type="Proteomes" id="UP000314294">
    <property type="component" value="Unassembled WGS sequence"/>
</dbReference>
<feature type="region of interest" description="Disordered" evidence="1">
    <location>
        <begin position="1"/>
        <end position="91"/>
    </location>
</feature>
<dbReference type="EMBL" id="SRLO01008921">
    <property type="protein sequence ID" value="TNN27083.1"/>
    <property type="molecule type" value="Genomic_DNA"/>
</dbReference>
<comment type="caution">
    <text evidence="2">The sequence shown here is derived from an EMBL/GenBank/DDBJ whole genome shotgun (WGS) entry which is preliminary data.</text>
</comment>
<organism evidence="2 3">
    <name type="scientific">Liparis tanakae</name>
    <name type="common">Tanaka's snailfish</name>
    <dbReference type="NCBI Taxonomy" id="230148"/>
    <lineage>
        <taxon>Eukaryota</taxon>
        <taxon>Metazoa</taxon>
        <taxon>Chordata</taxon>
        <taxon>Craniata</taxon>
        <taxon>Vertebrata</taxon>
        <taxon>Euteleostomi</taxon>
        <taxon>Actinopterygii</taxon>
        <taxon>Neopterygii</taxon>
        <taxon>Teleostei</taxon>
        <taxon>Neoteleostei</taxon>
        <taxon>Acanthomorphata</taxon>
        <taxon>Eupercaria</taxon>
        <taxon>Perciformes</taxon>
        <taxon>Cottioidei</taxon>
        <taxon>Cottales</taxon>
        <taxon>Liparidae</taxon>
        <taxon>Liparis</taxon>
    </lineage>
</organism>
<dbReference type="AlphaFoldDB" id="A0A4Z2EED4"/>
<evidence type="ECO:0000256" key="1">
    <source>
        <dbReference type="SAM" id="MobiDB-lite"/>
    </source>
</evidence>
<reference evidence="2 3" key="1">
    <citation type="submission" date="2019-03" db="EMBL/GenBank/DDBJ databases">
        <title>First draft genome of Liparis tanakae, snailfish: a comprehensive survey of snailfish specific genes.</title>
        <authorList>
            <person name="Kim W."/>
            <person name="Song I."/>
            <person name="Jeong J.-H."/>
            <person name="Kim D."/>
            <person name="Kim S."/>
            <person name="Ryu S."/>
            <person name="Song J.Y."/>
            <person name="Lee S.K."/>
        </authorList>
    </citation>
    <scope>NUCLEOTIDE SEQUENCE [LARGE SCALE GENOMIC DNA]</scope>
    <source>
        <tissue evidence="2">Muscle</tissue>
    </source>
</reference>
<feature type="region of interest" description="Disordered" evidence="1">
    <location>
        <begin position="123"/>
        <end position="142"/>
    </location>
</feature>
<feature type="compositionally biased region" description="Acidic residues" evidence="1">
    <location>
        <begin position="1"/>
        <end position="66"/>
    </location>
</feature>
<evidence type="ECO:0000313" key="2">
    <source>
        <dbReference type="EMBL" id="TNN27083.1"/>
    </source>
</evidence>
<name>A0A4Z2EED4_9TELE</name>
<protein>
    <submittedName>
        <fullName evidence="2">Uncharacterized protein</fullName>
    </submittedName>
</protein>
<accession>A0A4Z2EED4</accession>
<evidence type="ECO:0000313" key="3">
    <source>
        <dbReference type="Proteomes" id="UP000314294"/>
    </source>
</evidence>
<proteinExistence type="predicted"/>
<gene>
    <name evidence="2" type="ORF">EYF80_062773</name>
</gene>